<proteinExistence type="predicted"/>
<feature type="non-terminal residue" evidence="1">
    <location>
        <position position="149"/>
    </location>
</feature>
<gene>
    <name evidence="1" type="ORF">RPERSI_LOCUS31077</name>
</gene>
<feature type="non-terminal residue" evidence="1">
    <location>
        <position position="1"/>
    </location>
</feature>
<name>A0ACA9SI94_9GLOM</name>
<protein>
    <submittedName>
        <fullName evidence="1">27659_t:CDS:1</fullName>
    </submittedName>
</protein>
<dbReference type="Proteomes" id="UP000789920">
    <property type="component" value="Unassembled WGS sequence"/>
</dbReference>
<evidence type="ECO:0000313" key="2">
    <source>
        <dbReference type="Proteomes" id="UP000789920"/>
    </source>
</evidence>
<reference evidence="1" key="1">
    <citation type="submission" date="2021-06" db="EMBL/GenBank/DDBJ databases">
        <authorList>
            <person name="Kallberg Y."/>
            <person name="Tangrot J."/>
            <person name="Rosling A."/>
        </authorList>
    </citation>
    <scope>NUCLEOTIDE SEQUENCE</scope>
    <source>
        <strain evidence="1">MA461A</strain>
    </source>
</reference>
<dbReference type="EMBL" id="CAJVQC010123827">
    <property type="protein sequence ID" value="CAG8839510.1"/>
    <property type="molecule type" value="Genomic_DNA"/>
</dbReference>
<evidence type="ECO:0000313" key="1">
    <source>
        <dbReference type="EMBL" id="CAG8839510.1"/>
    </source>
</evidence>
<keyword evidence="2" id="KW-1185">Reference proteome</keyword>
<comment type="caution">
    <text evidence="1">The sequence shown here is derived from an EMBL/GenBank/DDBJ whole genome shotgun (WGS) entry which is preliminary data.</text>
</comment>
<accession>A0ACA9SI94</accession>
<organism evidence="1 2">
    <name type="scientific">Racocetra persica</name>
    <dbReference type="NCBI Taxonomy" id="160502"/>
    <lineage>
        <taxon>Eukaryota</taxon>
        <taxon>Fungi</taxon>
        <taxon>Fungi incertae sedis</taxon>
        <taxon>Mucoromycota</taxon>
        <taxon>Glomeromycotina</taxon>
        <taxon>Glomeromycetes</taxon>
        <taxon>Diversisporales</taxon>
        <taxon>Gigasporaceae</taxon>
        <taxon>Racocetra</taxon>
    </lineage>
</organism>
<sequence>GYGEVVKAKNKLDERYYAIKKVRLNPNNIEKARKILREVTTLSRLHHQYVVRYYTTWIEDSDGSLNETETFSEDITGAVNESLDPDDYPDDDDFDFFSADASSSRKIIGSSSSSSDSEFEIMQDEITRGVGVVRNKTVSKKTLAREEKY</sequence>